<proteinExistence type="predicted"/>
<organism evidence="4 5">
    <name type="scientific">Candidatus Protofrankia datiscae</name>
    <dbReference type="NCBI Taxonomy" id="2716812"/>
    <lineage>
        <taxon>Bacteria</taxon>
        <taxon>Bacillati</taxon>
        <taxon>Actinomycetota</taxon>
        <taxon>Actinomycetes</taxon>
        <taxon>Frankiales</taxon>
        <taxon>Frankiaceae</taxon>
        <taxon>Protofrankia</taxon>
    </lineage>
</organism>
<accession>F8B0A3</accession>
<dbReference type="STRING" id="656024.FsymDg_1237"/>
<dbReference type="SMART" id="SM00052">
    <property type="entry name" value="EAL"/>
    <property type="match status" value="1"/>
</dbReference>
<gene>
    <name evidence="4" type="ordered locus">FsymDg_1237</name>
</gene>
<dbReference type="SUPFAM" id="SSF55781">
    <property type="entry name" value="GAF domain-like"/>
    <property type="match status" value="1"/>
</dbReference>
<keyword evidence="5" id="KW-1185">Reference proteome</keyword>
<dbReference type="RefSeq" id="WP_013872704.1">
    <property type="nucleotide sequence ID" value="NC_015656.1"/>
</dbReference>
<dbReference type="SMART" id="SM00267">
    <property type="entry name" value="GGDEF"/>
    <property type="match status" value="1"/>
</dbReference>
<dbReference type="Pfam" id="PF00563">
    <property type="entry name" value="EAL"/>
    <property type="match status" value="1"/>
</dbReference>
<dbReference type="Proteomes" id="UP000001549">
    <property type="component" value="Chromosome"/>
</dbReference>
<dbReference type="InterPro" id="IPR035919">
    <property type="entry name" value="EAL_sf"/>
</dbReference>
<dbReference type="EMBL" id="CP002801">
    <property type="protein sequence ID" value="AEH08727.1"/>
    <property type="molecule type" value="Genomic_DNA"/>
</dbReference>
<dbReference type="InterPro" id="IPR029016">
    <property type="entry name" value="GAF-like_dom_sf"/>
</dbReference>
<dbReference type="Gene3D" id="3.20.20.450">
    <property type="entry name" value="EAL domain"/>
    <property type="match status" value="1"/>
</dbReference>
<dbReference type="Pfam" id="PF00990">
    <property type="entry name" value="GGDEF"/>
    <property type="match status" value="1"/>
</dbReference>
<dbReference type="PANTHER" id="PTHR44757">
    <property type="entry name" value="DIGUANYLATE CYCLASE DGCP"/>
    <property type="match status" value="1"/>
</dbReference>
<evidence type="ECO:0000256" key="1">
    <source>
        <dbReference type="SAM" id="MobiDB-lite"/>
    </source>
</evidence>
<dbReference type="InterPro" id="IPR043128">
    <property type="entry name" value="Rev_trsase/Diguanyl_cyclase"/>
</dbReference>
<feature type="domain" description="EAL" evidence="2">
    <location>
        <begin position="282"/>
        <end position="535"/>
    </location>
</feature>
<dbReference type="InterPro" id="IPR001633">
    <property type="entry name" value="EAL_dom"/>
</dbReference>
<dbReference type="InterPro" id="IPR000160">
    <property type="entry name" value="GGDEF_dom"/>
</dbReference>
<dbReference type="Gene3D" id="3.30.70.270">
    <property type="match status" value="1"/>
</dbReference>
<dbReference type="PROSITE" id="PS50887">
    <property type="entry name" value="GGDEF"/>
    <property type="match status" value="1"/>
</dbReference>
<dbReference type="SUPFAM" id="SSF141868">
    <property type="entry name" value="EAL domain-like"/>
    <property type="match status" value="1"/>
</dbReference>
<evidence type="ECO:0000259" key="3">
    <source>
        <dbReference type="PROSITE" id="PS50887"/>
    </source>
</evidence>
<sequence>MELVVDPVPPPVSQSPVSQSPVPHAPVPAPAARPAGSATGSPTGSPTGFQRGTDHVATPLTGPAGQVGVLRLNFARPAPWKDHDQAVLAAFANLLALAITNANTYAEAHDQAFHDALTNLGNRRMLQRRTAEAIAATATGSRSALLLVDLDRFRDVNDTLGHDAGDQLLRGIAERLRRGVRAGDLVTRIGGDEFAILLTGIRDADAAETIAATLTRVLARPVGVEGMMLSVEASIGIACLPEDGDTVDELLRRADVAMYQAKRTHGGYRRYRADEDSSTLAHMALMADLHDALDHGDINLCYQPQIDLETGRIVAFEALVRWNHPVPGRLSPDAFIGAVEQSGRIGDFTRTVLREALSAAGQWHADGARVGISVNLFARNLLEPGLATEIAQLLLANRLSAAALTLEITERAVVTESAATVRSLAALRDLGVRLAVDDFGTGYGALNVLGQFDLHEVKIDQSFVHNVAGDRANSAIVRATVALAHDLGLRVVAEGVEDAETLNALSTLGCDLAQGTLISPPCPAEEATALLRDAGRLATPRSADVLPFRRPTGERAGGAASVRRAYPATDGR</sequence>
<dbReference type="NCBIfam" id="TIGR00254">
    <property type="entry name" value="GGDEF"/>
    <property type="match status" value="1"/>
</dbReference>
<dbReference type="PANTHER" id="PTHR44757:SF2">
    <property type="entry name" value="BIOFILM ARCHITECTURE MAINTENANCE PROTEIN MBAA"/>
    <property type="match status" value="1"/>
</dbReference>
<feature type="compositionally biased region" description="Low complexity" evidence="1">
    <location>
        <begin position="32"/>
        <end position="42"/>
    </location>
</feature>
<name>F8B0A3_9ACTN</name>
<dbReference type="AlphaFoldDB" id="F8B0A3"/>
<reference evidence="4 5" key="1">
    <citation type="submission" date="2011-05" db="EMBL/GenBank/DDBJ databases">
        <title>Complete sequence of chromosome of Frankia symbiont of Datisca glomerata.</title>
        <authorList>
            <consortium name="US DOE Joint Genome Institute"/>
            <person name="Lucas S."/>
            <person name="Han J."/>
            <person name="Lapidus A."/>
            <person name="Cheng J.-F."/>
            <person name="Goodwin L."/>
            <person name="Pitluck S."/>
            <person name="Peters L."/>
            <person name="Mikhailova N."/>
            <person name="Chertkov O."/>
            <person name="Teshima H."/>
            <person name="Han C."/>
            <person name="Tapia R."/>
            <person name="Land M."/>
            <person name="Hauser L."/>
            <person name="Kyrpides N."/>
            <person name="Ivanova N."/>
            <person name="Pagani I."/>
            <person name="Berry A."/>
            <person name="Pawlowski K."/>
            <person name="Persson T."/>
            <person name="Vanden Heuvel B."/>
            <person name="Benson D."/>
            <person name="Woyke T."/>
        </authorList>
    </citation>
    <scope>NUCLEOTIDE SEQUENCE [LARGE SCALE GENOMIC DNA]</scope>
    <source>
        <strain evidence="5">4085684</strain>
    </source>
</reference>
<feature type="region of interest" description="Disordered" evidence="1">
    <location>
        <begin position="547"/>
        <end position="572"/>
    </location>
</feature>
<dbReference type="InterPro" id="IPR052155">
    <property type="entry name" value="Biofilm_reg_signaling"/>
</dbReference>
<dbReference type="InterPro" id="IPR029787">
    <property type="entry name" value="Nucleotide_cyclase"/>
</dbReference>
<evidence type="ECO:0000313" key="4">
    <source>
        <dbReference type="EMBL" id="AEH08727.1"/>
    </source>
</evidence>
<protein>
    <submittedName>
        <fullName evidence="4">Diguanylate cyclase/phosphodiesterase</fullName>
    </submittedName>
</protein>
<feature type="region of interest" description="Disordered" evidence="1">
    <location>
        <begin position="1"/>
        <end position="57"/>
    </location>
</feature>
<dbReference type="SUPFAM" id="SSF55073">
    <property type="entry name" value="Nucleotide cyclase"/>
    <property type="match status" value="1"/>
</dbReference>
<evidence type="ECO:0000259" key="2">
    <source>
        <dbReference type="PROSITE" id="PS50883"/>
    </source>
</evidence>
<dbReference type="Gene3D" id="3.30.450.40">
    <property type="match status" value="1"/>
</dbReference>
<dbReference type="HOGENOM" id="CLU_000445_70_50_11"/>
<dbReference type="CDD" id="cd01948">
    <property type="entry name" value="EAL"/>
    <property type="match status" value="1"/>
</dbReference>
<feature type="domain" description="GGDEF" evidence="3">
    <location>
        <begin position="141"/>
        <end position="275"/>
    </location>
</feature>
<dbReference type="PROSITE" id="PS50883">
    <property type="entry name" value="EAL"/>
    <property type="match status" value="1"/>
</dbReference>
<dbReference type="KEGG" id="fsy:FsymDg_1237"/>
<dbReference type="CDD" id="cd01949">
    <property type="entry name" value="GGDEF"/>
    <property type="match status" value="1"/>
</dbReference>
<dbReference type="eggNOG" id="COG5001">
    <property type="taxonomic scope" value="Bacteria"/>
</dbReference>
<evidence type="ECO:0000313" key="5">
    <source>
        <dbReference type="Proteomes" id="UP000001549"/>
    </source>
</evidence>